<evidence type="ECO:0000256" key="5">
    <source>
        <dbReference type="SAM" id="MobiDB-lite"/>
    </source>
</evidence>
<reference evidence="7" key="1">
    <citation type="journal article" date="2014" name="Int. J. Syst. Evol. Microbiol.">
        <title>Complete genome sequence of Corynebacterium casei LMG S-19264T (=DSM 44701T), isolated from a smear-ripened cheese.</title>
        <authorList>
            <consortium name="US DOE Joint Genome Institute (JGI-PGF)"/>
            <person name="Walter F."/>
            <person name="Albersmeier A."/>
            <person name="Kalinowski J."/>
            <person name="Ruckert C."/>
        </authorList>
    </citation>
    <scope>NUCLEOTIDE SEQUENCE</scope>
    <source>
        <strain evidence="7">CGMCC 1.12785</strain>
    </source>
</reference>
<keyword evidence="3" id="KW-0804">Transcription</keyword>
<dbReference type="GO" id="GO:0003700">
    <property type="term" value="F:DNA-binding transcription factor activity"/>
    <property type="evidence" value="ECO:0007669"/>
    <property type="project" value="TreeGrafter"/>
</dbReference>
<keyword evidence="2 4" id="KW-0238">DNA-binding</keyword>
<organism evidence="7 8">
    <name type="scientific">Sediminivirga luteola</name>
    <dbReference type="NCBI Taxonomy" id="1774748"/>
    <lineage>
        <taxon>Bacteria</taxon>
        <taxon>Bacillati</taxon>
        <taxon>Actinomycetota</taxon>
        <taxon>Actinomycetes</taxon>
        <taxon>Micrococcales</taxon>
        <taxon>Brevibacteriaceae</taxon>
        <taxon>Sediminivirga</taxon>
    </lineage>
</organism>
<dbReference type="PANTHER" id="PTHR30055:SF234">
    <property type="entry name" value="HTH-TYPE TRANSCRIPTIONAL REGULATOR BETI"/>
    <property type="match status" value="1"/>
</dbReference>
<dbReference type="PRINTS" id="PR00455">
    <property type="entry name" value="HTHTETR"/>
</dbReference>
<dbReference type="RefSeq" id="WP_188549623.1">
    <property type="nucleotide sequence ID" value="NZ_BMFY01000003.1"/>
</dbReference>
<dbReference type="EMBL" id="BMFY01000003">
    <property type="protein sequence ID" value="GGA07498.1"/>
    <property type="molecule type" value="Genomic_DNA"/>
</dbReference>
<dbReference type="PROSITE" id="PS50977">
    <property type="entry name" value="HTH_TETR_2"/>
    <property type="match status" value="1"/>
</dbReference>
<dbReference type="InterPro" id="IPR050109">
    <property type="entry name" value="HTH-type_TetR-like_transc_reg"/>
</dbReference>
<keyword evidence="1" id="KW-0805">Transcription regulation</keyword>
<evidence type="ECO:0000256" key="4">
    <source>
        <dbReference type="PROSITE-ProRule" id="PRU00335"/>
    </source>
</evidence>
<dbReference type="PANTHER" id="PTHR30055">
    <property type="entry name" value="HTH-TYPE TRANSCRIPTIONAL REGULATOR RUTR"/>
    <property type="match status" value="1"/>
</dbReference>
<gene>
    <name evidence="7" type="ORF">GCM10011333_07780</name>
</gene>
<evidence type="ECO:0000259" key="6">
    <source>
        <dbReference type="PROSITE" id="PS50977"/>
    </source>
</evidence>
<evidence type="ECO:0000313" key="8">
    <source>
        <dbReference type="Proteomes" id="UP000616114"/>
    </source>
</evidence>
<feature type="domain" description="HTH tetR-type" evidence="6">
    <location>
        <begin position="26"/>
        <end position="85"/>
    </location>
</feature>
<feature type="region of interest" description="Disordered" evidence="5">
    <location>
        <begin position="1"/>
        <end position="26"/>
    </location>
</feature>
<dbReference type="AlphaFoldDB" id="A0A8J2XJL3"/>
<protein>
    <submittedName>
        <fullName evidence="7">TetR family transcriptional regulator</fullName>
    </submittedName>
</protein>
<keyword evidence="8" id="KW-1185">Reference proteome</keyword>
<accession>A0A8J2XJL3</accession>
<dbReference type="Gene3D" id="1.10.357.10">
    <property type="entry name" value="Tetracycline Repressor, domain 2"/>
    <property type="match status" value="1"/>
</dbReference>
<evidence type="ECO:0000256" key="3">
    <source>
        <dbReference type="ARBA" id="ARBA00023163"/>
    </source>
</evidence>
<feature type="DNA-binding region" description="H-T-H motif" evidence="4">
    <location>
        <begin position="48"/>
        <end position="67"/>
    </location>
</feature>
<dbReference type="GO" id="GO:0000976">
    <property type="term" value="F:transcription cis-regulatory region binding"/>
    <property type="evidence" value="ECO:0007669"/>
    <property type="project" value="TreeGrafter"/>
</dbReference>
<evidence type="ECO:0000313" key="7">
    <source>
        <dbReference type="EMBL" id="GGA07498.1"/>
    </source>
</evidence>
<dbReference type="SUPFAM" id="SSF46689">
    <property type="entry name" value="Homeodomain-like"/>
    <property type="match status" value="1"/>
</dbReference>
<proteinExistence type="predicted"/>
<comment type="caution">
    <text evidence="7">The sequence shown here is derived from an EMBL/GenBank/DDBJ whole genome shotgun (WGS) entry which is preliminary data.</text>
</comment>
<sequence length="195" mass="20492">MAPSPQNDPAQQLHGTKTNRGPSAAAENRRALLEAARAEFASSGAAVPLSRIARRAGVGQGSLYRHFSDRADLAAAVFEQDLRDAALRTGATDRPYTALLDSIEARASEAAAMIELVSSAKSRQRGGALSAQLSELVGHVHARGISTGELSPRSSADELLTAIPMLALSVARSPAGERGATARRARRILDAWFLA</sequence>
<reference evidence="7" key="2">
    <citation type="submission" date="2020-09" db="EMBL/GenBank/DDBJ databases">
        <authorList>
            <person name="Sun Q."/>
            <person name="Zhou Y."/>
        </authorList>
    </citation>
    <scope>NUCLEOTIDE SEQUENCE</scope>
    <source>
        <strain evidence="7">CGMCC 1.12785</strain>
    </source>
</reference>
<evidence type="ECO:0000256" key="2">
    <source>
        <dbReference type="ARBA" id="ARBA00023125"/>
    </source>
</evidence>
<evidence type="ECO:0000256" key="1">
    <source>
        <dbReference type="ARBA" id="ARBA00023015"/>
    </source>
</evidence>
<dbReference type="InterPro" id="IPR001647">
    <property type="entry name" value="HTH_TetR"/>
</dbReference>
<name>A0A8J2XJL3_9MICO</name>
<feature type="compositionally biased region" description="Polar residues" evidence="5">
    <location>
        <begin position="1"/>
        <end position="21"/>
    </location>
</feature>
<dbReference type="Proteomes" id="UP000616114">
    <property type="component" value="Unassembled WGS sequence"/>
</dbReference>
<dbReference type="Pfam" id="PF00440">
    <property type="entry name" value="TetR_N"/>
    <property type="match status" value="1"/>
</dbReference>
<dbReference type="InterPro" id="IPR009057">
    <property type="entry name" value="Homeodomain-like_sf"/>
</dbReference>